<dbReference type="AlphaFoldDB" id="A0A1J7IDT7"/>
<accession>A0A1J7IDT7</accession>
<feature type="compositionally biased region" description="Basic residues" evidence="1">
    <location>
        <begin position="298"/>
        <end position="309"/>
    </location>
</feature>
<dbReference type="Proteomes" id="UP000182658">
    <property type="component" value="Unassembled WGS sequence"/>
</dbReference>
<dbReference type="OrthoDB" id="5206740at2759"/>
<evidence type="ECO:0008006" key="4">
    <source>
        <dbReference type="Google" id="ProtNLM"/>
    </source>
</evidence>
<organism evidence="2 3">
    <name type="scientific">Coniochaeta ligniaria NRRL 30616</name>
    <dbReference type="NCBI Taxonomy" id="1408157"/>
    <lineage>
        <taxon>Eukaryota</taxon>
        <taxon>Fungi</taxon>
        <taxon>Dikarya</taxon>
        <taxon>Ascomycota</taxon>
        <taxon>Pezizomycotina</taxon>
        <taxon>Sordariomycetes</taxon>
        <taxon>Sordariomycetidae</taxon>
        <taxon>Coniochaetales</taxon>
        <taxon>Coniochaetaceae</taxon>
        <taxon>Coniochaeta</taxon>
    </lineage>
</organism>
<evidence type="ECO:0000313" key="2">
    <source>
        <dbReference type="EMBL" id="OIW25847.1"/>
    </source>
</evidence>
<evidence type="ECO:0000256" key="1">
    <source>
        <dbReference type="SAM" id="MobiDB-lite"/>
    </source>
</evidence>
<feature type="region of interest" description="Disordered" evidence="1">
    <location>
        <begin position="431"/>
        <end position="455"/>
    </location>
</feature>
<protein>
    <recommendedName>
        <fullName evidence="4">Glucan 1, 4-alpha-glucosidase</fullName>
    </recommendedName>
</protein>
<proteinExistence type="predicted"/>
<dbReference type="EMBL" id="KV875101">
    <property type="protein sequence ID" value="OIW25847.1"/>
    <property type="molecule type" value="Genomic_DNA"/>
</dbReference>
<dbReference type="STRING" id="1408157.A0A1J7IDT7"/>
<gene>
    <name evidence="2" type="ORF">CONLIGDRAFT_582633</name>
</gene>
<dbReference type="InParanoid" id="A0A1J7IDT7"/>
<reference evidence="2 3" key="1">
    <citation type="submission" date="2016-10" db="EMBL/GenBank/DDBJ databases">
        <title>Draft genome sequence of Coniochaeta ligniaria NRRL30616, a lignocellulolytic fungus for bioabatement of inhibitors in plant biomass hydrolysates.</title>
        <authorList>
            <consortium name="DOE Joint Genome Institute"/>
            <person name="Jimenez D.J."/>
            <person name="Hector R.E."/>
            <person name="Riley R."/>
            <person name="Sun H."/>
            <person name="Grigoriev I.V."/>
            <person name="Van Elsas J.D."/>
            <person name="Nichols N.N."/>
        </authorList>
    </citation>
    <scope>NUCLEOTIDE SEQUENCE [LARGE SCALE GENOMIC DNA]</scope>
    <source>
        <strain evidence="2 3">NRRL 30616</strain>
    </source>
</reference>
<feature type="region of interest" description="Disordered" evidence="1">
    <location>
        <begin position="355"/>
        <end position="383"/>
    </location>
</feature>
<name>A0A1J7IDT7_9PEZI</name>
<evidence type="ECO:0000313" key="3">
    <source>
        <dbReference type="Proteomes" id="UP000182658"/>
    </source>
</evidence>
<sequence length="455" mass="48845">MSDPSSPPRKPRLSLQIKAISHCPTVRSSRTLAAAIDPKSPTSFNTLSNVYVTAIERSTPEPVTAIKTKPSLRLQTHAAAKASHLQTPYLGPYLDTPQSAHPTSPAVTAVAFPSAMTATPPMSAGAVESNAGNPVFSFNPRDVPSSALLSPNTPRRRKTFPTSLVKLPYTHPRNLHSILRNSPLPPLSTQSPDSPRRRSQRLQEKAARRVAYNSPLEQTITTQTYVKSHVDLLSDDASPFSPYNPAEDPENVLDQTMAYTAGETQDGGQTPGPFEEMRRRMAGLQASSPISPTGGVQKRGRKKKEKKRQWVWTIGADPDDADAGSPLVPTTLKPADTVVAKLSVPALVHDTMSAITPPSSVEPPTPSVESVMSHGSSTFDGKADVEMSDSSSFYSDADEQAMLDIEMDLDTETPVATRSNAALLGCKRLSSLDPSANEAGGQRRDTPIPPDMVQS</sequence>
<keyword evidence="3" id="KW-1185">Reference proteome</keyword>
<feature type="region of interest" description="Disordered" evidence="1">
    <location>
        <begin position="286"/>
        <end position="309"/>
    </location>
</feature>
<feature type="region of interest" description="Disordered" evidence="1">
    <location>
        <begin position="145"/>
        <end position="208"/>
    </location>
</feature>